<sequence length="80" mass="8889">MTTHTLVDDPEIDVADNSEQNGYLTRREAAALCRVPLSTFDSLRRQNRFPFPDAHMGKHMLWRASTIAAFLEAGGTRGVG</sequence>
<comment type="caution">
    <text evidence="1">The sequence shown here is derived from an EMBL/GenBank/DDBJ whole genome shotgun (WGS) entry which is preliminary data.</text>
</comment>
<dbReference type="EMBL" id="LDRT01000027">
    <property type="protein sequence ID" value="KTR95671.1"/>
    <property type="molecule type" value="Genomic_DNA"/>
</dbReference>
<dbReference type="Proteomes" id="UP000075025">
    <property type="component" value="Unassembled WGS sequence"/>
</dbReference>
<protein>
    <recommendedName>
        <fullName evidence="3">Helix-turn-helix domain-containing protein</fullName>
    </recommendedName>
</protein>
<reference evidence="1 2" key="1">
    <citation type="journal article" date="2016" name="Front. Microbiol.">
        <title>Genomic Resource of Rice Seed Associated Bacteria.</title>
        <authorList>
            <person name="Midha S."/>
            <person name="Bansal K."/>
            <person name="Sharma S."/>
            <person name="Kumar N."/>
            <person name="Patil P.P."/>
            <person name="Chaudhry V."/>
            <person name="Patil P.B."/>
        </authorList>
    </citation>
    <scope>NUCLEOTIDE SEQUENCE [LARGE SCALE GENOMIC DNA]</scope>
    <source>
        <strain evidence="1 2">NS220</strain>
    </source>
</reference>
<evidence type="ECO:0000313" key="1">
    <source>
        <dbReference type="EMBL" id="KTR95671.1"/>
    </source>
</evidence>
<name>A0A147EZV3_MICTE</name>
<dbReference type="OrthoDB" id="5007236at2"/>
<dbReference type="PATRIC" id="fig|2033.6.peg.1972"/>
<accession>A0A147EZV3</accession>
<proteinExistence type="predicted"/>
<evidence type="ECO:0000313" key="2">
    <source>
        <dbReference type="Proteomes" id="UP000075025"/>
    </source>
</evidence>
<dbReference type="RefSeq" id="WP_058623025.1">
    <property type="nucleotide sequence ID" value="NZ_LDRT01000027.1"/>
</dbReference>
<dbReference type="AlphaFoldDB" id="A0A147EZV3"/>
<gene>
    <name evidence="1" type="ORF">NS220_05205</name>
</gene>
<evidence type="ECO:0008006" key="3">
    <source>
        <dbReference type="Google" id="ProtNLM"/>
    </source>
</evidence>
<organism evidence="1 2">
    <name type="scientific">Microbacterium testaceum</name>
    <name type="common">Aureobacterium testaceum</name>
    <name type="synonym">Brevibacterium testaceum</name>
    <dbReference type="NCBI Taxonomy" id="2033"/>
    <lineage>
        <taxon>Bacteria</taxon>
        <taxon>Bacillati</taxon>
        <taxon>Actinomycetota</taxon>
        <taxon>Actinomycetes</taxon>
        <taxon>Micrococcales</taxon>
        <taxon>Microbacteriaceae</taxon>
        <taxon>Microbacterium</taxon>
    </lineage>
</organism>